<dbReference type="CDD" id="cd01700">
    <property type="entry name" value="PolY_Pol_V_umuC"/>
    <property type="match status" value="1"/>
</dbReference>
<dbReference type="InterPro" id="IPR001126">
    <property type="entry name" value="UmuC"/>
</dbReference>
<dbReference type="Proteomes" id="UP000285478">
    <property type="component" value="Chromosome"/>
</dbReference>
<dbReference type="InterPro" id="IPR017961">
    <property type="entry name" value="DNA_pol_Y-fam_little_finger"/>
</dbReference>
<evidence type="ECO:0000259" key="6">
    <source>
        <dbReference type="PROSITE" id="PS50173"/>
    </source>
</evidence>
<evidence type="ECO:0000256" key="5">
    <source>
        <dbReference type="ARBA" id="ARBA00023236"/>
    </source>
</evidence>
<dbReference type="Gene3D" id="1.10.150.20">
    <property type="entry name" value="5' to 3' exonuclease, C-terminal subdomain"/>
    <property type="match status" value="1"/>
</dbReference>
<feature type="domain" description="UmuC" evidence="6">
    <location>
        <begin position="4"/>
        <end position="211"/>
    </location>
</feature>
<keyword evidence="4" id="KW-0234">DNA repair</keyword>
<keyword evidence="8" id="KW-1185">Reference proteome</keyword>
<dbReference type="InterPro" id="IPR043502">
    <property type="entry name" value="DNA/RNA_pol_sf"/>
</dbReference>
<dbReference type="RefSeq" id="WP_128384646.1">
    <property type="nucleotide sequence ID" value="NZ_CP035033.1"/>
</dbReference>
<gene>
    <name evidence="7" type="ORF">EPV75_04835</name>
</gene>
<dbReference type="InterPro" id="IPR025188">
    <property type="entry name" value="DUF4113"/>
</dbReference>
<keyword evidence="3" id="KW-0741">SOS mutagenesis</keyword>
<dbReference type="Pfam" id="PF13438">
    <property type="entry name" value="DUF4113"/>
    <property type="match status" value="1"/>
</dbReference>
<sequence length="450" mass="50310">MAVFALVDGNSFYASCQVAFEPALRHRPVVVLSNNDGCIVAANARAKAVDELLKQQRGDFGPGGYRAARPDSLMYQPYFKVKPYLDRIQAVVFSSNYELYADMSSRMHALLGEFSRRQEIYSIDESFLDLSDVAHWNLTDYGQEIKRKVLQCLGLPVAVGLGHSRTQAKLANHLAKKHEAYQGVLDLTALTPLSVDLLLKQVTVDKVWGVGKRLSAKLVDQGILTAYDLKSCDLKWIRRCYSVTVERIVRELRGESCLGVNSHESSERQIISSRSFGRSVTEWEPMAQAVSAYVSRAGEKLRQQGKVCQFVTVSIRSSPYTKRGEPYQASQTVPLIYPSDNTVLLVKQAKRALQSIWRSGVFYQKASVVLSGVTGKGAVQMDCFAPDPKYSANARSDRLMSVVDGLNQTMGKGTIQLASEGMKNHQAWRMRRNLMSGRYTTRWDELRVVS</sequence>
<comment type="similarity">
    <text evidence="1">Belongs to the DNA polymerase type-Y family.</text>
</comment>
<dbReference type="PANTHER" id="PTHR11076:SF34">
    <property type="entry name" value="PROTEIN UMUC"/>
    <property type="match status" value="1"/>
</dbReference>
<reference evidence="7 8" key="1">
    <citation type="journal article" date="2018" name="Environ. Microbiol.">
        <title>Genomes of ubiquitous marine and hypersaline Hydrogenovibrio, Thiomicrorhabdus and Thiomicrospira spp. encode a diversity of mechanisms to sustain chemolithoautotrophy in heterogeneous environments.</title>
        <authorList>
            <person name="Scott K.M."/>
            <person name="Williams J."/>
            <person name="Porter C.M.B."/>
            <person name="Russel S."/>
            <person name="Harmer T.L."/>
            <person name="Paul J.H."/>
            <person name="Antonen K.M."/>
            <person name="Bridges M.K."/>
            <person name="Camper G.J."/>
            <person name="Campla C.K."/>
            <person name="Casella L.G."/>
            <person name="Chase E."/>
            <person name="Conrad J.W."/>
            <person name="Cruz M.C."/>
            <person name="Dunlap D.S."/>
            <person name="Duran L."/>
            <person name="Fahsbender E.M."/>
            <person name="Goldsmith D.B."/>
            <person name="Keeley R.F."/>
            <person name="Kondoff M.R."/>
            <person name="Kussy B.I."/>
            <person name="Lane M.K."/>
            <person name="Lawler S."/>
            <person name="Leigh B.A."/>
            <person name="Lewis C."/>
            <person name="Lostal L.M."/>
            <person name="Marking D."/>
            <person name="Mancera P.A."/>
            <person name="McClenthan E.C."/>
            <person name="McIntyre E.A."/>
            <person name="Mine J.A."/>
            <person name="Modi S."/>
            <person name="Moore B.D."/>
            <person name="Morgan W.A."/>
            <person name="Nelson K.M."/>
            <person name="Nguyen K.N."/>
            <person name="Ogburn N."/>
            <person name="Parrino D.G."/>
            <person name="Pedapudi A.D."/>
            <person name="Pelham R.P."/>
            <person name="Preece A.M."/>
            <person name="Rampersad E.A."/>
            <person name="Richardson J.C."/>
            <person name="Rodgers C.M."/>
            <person name="Schaffer B.L."/>
            <person name="Sheridan N.E."/>
            <person name="Solone M.R."/>
            <person name="Staley Z.R."/>
            <person name="Tabuchi M."/>
            <person name="Waide R.J."/>
            <person name="Wanjugi P.W."/>
            <person name="Young S."/>
            <person name="Clum A."/>
            <person name="Daum C."/>
            <person name="Huntemann M."/>
            <person name="Ivanova N."/>
            <person name="Kyrpides N."/>
            <person name="Mikhailova N."/>
            <person name="Palaniappan K."/>
            <person name="Pillay M."/>
            <person name="Reddy T.B.K."/>
            <person name="Shapiro N."/>
            <person name="Stamatis D."/>
            <person name="Varghese N."/>
            <person name="Woyke T."/>
            <person name="Boden R."/>
            <person name="Freyermuth S.K."/>
            <person name="Kerfeld C.A."/>
        </authorList>
    </citation>
    <scope>NUCLEOTIDE SEQUENCE [LARGE SCALE GENOMIC DNA]</scope>
    <source>
        <strain evidence="7 8">JR-2</strain>
    </source>
</reference>
<dbReference type="InterPro" id="IPR043128">
    <property type="entry name" value="Rev_trsase/Diguanyl_cyclase"/>
</dbReference>
<dbReference type="GO" id="GO:0009432">
    <property type="term" value="P:SOS response"/>
    <property type="evidence" value="ECO:0007669"/>
    <property type="project" value="UniProtKB-KW"/>
</dbReference>
<evidence type="ECO:0000313" key="8">
    <source>
        <dbReference type="Proteomes" id="UP000285478"/>
    </source>
</evidence>
<dbReference type="Pfam" id="PF11799">
    <property type="entry name" value="IMS_C"/>
    <property type="match status" value="1"/>
</dbReference>
<dbReference type="InterPro" id="IPR050116">
    <property type="entry name" value="DNA_polymerase-Y"/>
</dbReference>
<dbReference type="EMBL" id="CP035033">
    <property type="protein sequence ID" value="QAB15044.1"/>
    <property type="molecule type" value="Genomic_DNA"/>
</dbReference>
<evidence type="ECO:0000313" key="7">
    <source>
        <dbReference type="EMBL" id="QAB15044.1"/>
    </source>
</evidence>
<dbReference type="GO" id="GO:0003887">
    <property type="term" value="F:DNA-directed DNA polymerase activity"/>
    <property type="evidence" value="ECO:0007669"/>
    <property type="project" value="TreeGrafter"/>
</dbReference>
<dbReference type="Pfam" id="PF00817">
    <property type="entry name" value="IMS"/>
    <property type="match status" value="2"/>
</dbReference>
<dbReference type="KEGG" id="htr:EPV75_04835"/>
<dbReference type="Gene3D" id="3.40.1170.60">
    <property type="match status" value="1"/>
</dbReference>
<accession>A0A410H2A9</accession>
<dbReference type="GO" id="GO:0005829">
    <property type="term" value="C:cytosol"/>
    <property type="evidence" value="ECO:0007669"/>
    <property type="project" value="TreeGrafter"/>
</dbReference>
<evidence type="ECO:0000256" key="2">
    <source>
        <dbReference type="ARBA" id="ARBA00022763"/>
    </source>
</evidence>
<evidence type="ECO:0000256" key="3">
    <source>
        <dbReference type="ARBA" id="ARBA00023199"/>
    </source>
</evidence>
<dbReference type="GO" id="GO:0042276">
    <property type="term" value="P:error-prone translesion synthesis"/>
    <property type="evidence" value="ECO:0007669"/>
    <property type="project" value="TreeGrafter"/>
</dbReference>
<keyword evidence="2" id="KW-0227">DNA damage</keyword>
<dbReference type="PANTHER" id="PTHR11076">
    <property type="entry name" value="DNA REPAIR POLYMERASE UMUC / TRANSFERASE FAMILY MEMBER"/>
    <property type="match status" value="1"/>
</dbReference>
<dbReference type="SUPFAM" id="SSF56672">
    <property type="entry name" value="DNA/RNA polymerases"/>
    <property type="match status" value="1"/>
</dbReference>
<name>A0A410H2A9_9GAMM</name>
<keyword evidence="5" id="KW-0742">SOS response</keyword>
<dbReference type="GO" id="GO:0006281">
    <property type="term" value="P:DNA repair"/>
    <property type="evidence" value="ECO:0007669"/>
    <property type="project" value="UniProtKB-KW"/>
</dbReference>
<evidence type="ECO:0000256" key="4">
    <source>
        <dbReference type="ARBA" id="ARBA00023204"/>
    </source>
</evidence>
<dbReference type="Gene3D" id="3.30.70.270">
    <property type="match status" value="1"/>
</dbReference>
<protein>
    <submittedName>
        <fullName evidence="7">Y-family DNA polymerase</fullName>
    </submittedName>
</protein>
<organism evidence="7 8">
    <name type="scientific">Hydrogenovibrio thermophilus</name>
    <dbReference type="NCBI Taxonomy" id="265883"/>
    <lineage>
        <taxon>Bacteria</taxon>
        <taxon>Pseudomonadati</taxon>
        <taxon>Pseudomonadota</taxon>
        <taxon>Gammaproteobacteria</taxon>
        <taxon>Thiotrichales</taxon>
        <taxon>Piscirickettsiaceae</taxon>
        <taxon>Hydrogenovibrio</taxon>
    </lineage>
</organism>
<dbReference type="GO" id="GO:0003684">
    <property type="term" value="F:damaged DNA binding"/>
    <property type="evidence" value="ECO:0007669"/>
    <property type="project" value="InterPro"/>
</dbReference>
<evidence type="ECO:0000256" key="1">
    <source>
        <dbReference type="ARBA" id="ARBA00010945"/>
    </source>
</evidence>
<proteinExistence type="inferred from homology"/>
<dbReference type="AlphaFoldDB" id="A0A410H2A9"/>
<dbReference type="PROSITE" id="PS50173">
    <property type="entry name" value="UMUC"/>
    <property type="match status" value="1"/>
</dbReference>